<feature type="chain" id="PRO_5004656397" evidence="1">
    <location>
        <begin position="22"/>
        <end position="140"/>
    </location>
</feature>
<keyword evidence="1" id="KW-0732">Signal</keyword>
<dbReference type="Proteomes" id="UP000030742">
    <property type="component" value="Unassembled WGS sequence"/>
</dbReference>
<feature type="signal peptide" evidence="1">
    <location>
        <begin position="1"/>
        <end position="21"/>
    </location>
</feature>
<proteinExistence type="predicted"/>
<gene>
    <name evidence="2" type="ORF">D910_06013</name>
</gene>
<sequence>MFCECAVHLLLLLSLGFPSRAQEDCRTYGQPCFDDDSCCGSCCSKGVCKDTYLHCRATPVEDPCTNRYCPEGQVCYTYQPTGCTGCGLLVECRTIPVPEELMENRTLTHHHHFSRARPLKPQLKHTLLPLFALCLLMMGL</sequence>
<reference evidence="2 3" key="1">
    <citation type="journal article" date="2013" name="Genome Biol.">
        <title>Draft genome of the mountain pine beetle, Dendroctonus ponderosae Hopkins, a major forest pest.</title>
        <authorList>
            <person name="Keeling C.I."/>
            <person name="Yuen M.M."/>
            <person name="Liao N.Y."/>
            <person name="Docking T.R."/>
            <person name="Chan S.K."/>
            <person name="Taylor G.A."/>
            <person name="Palmquist D.L."/>
            <person name="Jackman S.D."/>
            <person name="Nguyen A."/>
            <person name="Li M."/>
            <person name="Henderson H."/>
            <person name="Janes J.K."/>
            <person name="Zhao Y."/>
            <person name="Pandoh P."/>
            <person name="Moore R."/>
            <person name="Sperling F.A."/>
            <person name="Huber D.P."/>
            <person name="Birol I."/>
            <person name="Jones S.J."/>
            <person name="Bohlmann J."/>
        </authorList>
    </citation>
    <scope>NUCLEOTIDE SEQUENCE</scope>
</reference>
<evidence type="ECO:0000313" key="3">
    <source>
        <dbReference type="Proteomes" id="UP000030742"/>
    </source>
</evidence>
<protein>
    <submittedName>
        <fullName evidence="2">Uncharacterized protein</fullName>
    </submittedName>
</protein>
<dbReference type="InterPro" id="IPR013141">
    <property type="entry name" value="Conotoxin-I_CS"/>
</dbReference>
<organism evidence="2 3">
    <name type="scientific">Dendroctonus ponderosae</name>
    <name type="common">Mountain pine beetle</name>
    <dbReference type="NCBI Taxonomy" id="77166"/>
    <lineage>
        <taxon>Eukaryota</taxon>
        <taxon>Metazoa</taxon>
        <taxon>Ecdysozoa</taxon>
        <taxon>Arthropoda</taxon>
        <taxon>Hexapoda</taxon>
        <taxon>Insecta</taxon>
        <taxon>Pterygota</taxon>
        <taxon>Neoptera</taxon>
        <taxon>Endopterygota</taxon>
        <taxon>Coleoptera</taxon>
        <taxon>Polyphaga</taxon>
        <taxon>Cucujiformia</taxon>
        <taxon>Curculionidae</taxon>
        <taxon>Scolytinae</taxon>
        <taxon>Dendroctonus</taxon>
    </lineage>
</organism>
<dbReference type="PROSITE" id="PS60019">
    <property type="entry name" value="I_CONOTOXIN"/>
    <property type="match status" value="1"/>
</dbReference>
<name>U4U8E8_DENPD</name>
<dbReference type="AlphaFoldDB" id="U4U8E8"/>
<evidence type="ECO:0000256" key="1">
    <source>
        <dbReference type="SAM" id="SignalP"/>
    </source>
</evidence>
<dbReference type="EMBL" id="KB632083">
    <property type="protein sequence ID" value="ERL88628.1"/>
    <property type="molecule type" value="Genomic_DNA"/>
</dbReference>
<accession>U4U8E8</accession>
<evidence type="ECO:0000313" key="2">
    <source>
        <dbReference type="EMBL" id="ERL88628.1"/>
    </source>
</evidence>